<dbReference type="GO" id="GO:0000981">
    <property type="term" value="F:DNA-binding transcription factor activity, RNA polymerase II-specific"/>
    <property type="evidence" value="ECO:0007669"/>
    <property type="project" value="InterPro"/>
</dbReference>
<keyword evidence="8" id="KW-1185">Reference proteome</keyword>
<dbReference type="Proteomes" id="UP000469559">
    <property type="component" value="Unassembled WGS sequence"/>
</dbReference>
<name>A0A8T9B862_9HELO</name>
<dbReference type="GO" id="GO:0003677">
    <property type="term" value="F:DNA binding"/>
    <property type="evidence" value="ECO:0007669"/>
    <property type="project" value="InterPro"/>
</dbReference>
<dbReference type="Pfam" id="PF04082">
    <property type="entry name" value="Fungal_trans"/>
    <property type="match status" value="1"/>
</dbReference>
<comment type="caution">
    <text evidence="7">The sequence shown here is derived from an EMBL/GenBank/DDBJ whole genome shotgun (WGS) entry which is preliminary data.</text>
</comment>
<dbReference type="CDD" id="cd12148">
    <property type="entry name" value="fungal_TF_MHR"/>
    <property type="match status" value="1"/>
</dbReference>
<keyword evidence="5" id="KW-0539">Nucleus</keyword>
<dbReference type="OrthoDB" id="3862662at2759"/>
<dbReference type="EMBL" id="QGMF01000659">
    <property type="protein sequence ID" value="TVY14563.1"/>
    <property type="molecule type" value="Genomic_DNA"/>
</dbReference>
<dbReference type="AlphaFoldDB" id="A0A8T9B862"/>
<dbReference type="GO" id="GO:0008270">
    <property type="term" value="F:zinc ion binding"/>
    <property type="evidence" value="ECO:0007669"/>
    <property type="project" value="InterPro"/>
</dbReference>
<evidence type="ECO:0000256" key="3">
    <source>
        <dbReference type="ARBA" id="ARBA00023015"/>
    </source>
</evidence>
<evidence type="ECO:0000313" key="7">
    <source>
        <dbReference type="EMBL" id="TVY14563.1"/>
    </source>
</evidence>
<comment type="subcellular location">
    <subcellularLocation>
        <location evidence="1">Nucleus</location>
    </subcellularLocation>
</comment>
<dbReference type="PANTHER" id="PTHR47338">
    <property type="entry name" value="ZN(II)2CYS6 TRANSCRIPTION FACTOR (EUROFUNG)-RELATED"/>
    <property type="match status" value="1"/>
</dbReference>
<protein>
    <recommendedName>
        <fullName evidence="6">Xylanolytic transcriptional activator regulatory domain-containing protein</fullName>
    </recommendedName>
</protein>
<organism evidence="7 8">
    <name type="scientific">Lachnellula arida</name>
    <dbReference type="NCBI Taxonomy" id="1316785"/>
    <lineage>
        <taxon>Eukaryota</taxon>
        <taxon>Fungi</taxon>
        <taxon>Dikarya</taxon>
        <taxon>Ascomycota</taxon>
        <taxon>Pezizomycotina</taxon>
        <taxon>Leotiomycetes</taxon>
        <taxon>Helotiales</taxon>
        <taxon>Lachnaceae</taxon>
        <taxon>Lachnellula</taxon>
    </lineage>
</organism>
<evidence type="ECO:0000259" key="6">
    <source>
        <dbReference type="Pfam" id="PF04082"/>
    </source>
</evidence>
<feature type="domain" description="Xylanolytic transcriptional activator regulatory" evidence="6">
    <location>
        <begin position="41"/>
        <end position="208"/>
    </location>
</feature>
<gene>
    <name evidence="7" type="ORF">LARI1_G005900</name>
</gene>
<dbReference type="GO" id="GO:0006351">
    <property type="term" value="P:DNA-templated transcription"/>
    <property type="evidence" value="ECO:0007669"/>
    <property type="project" value="InterPro"/>
</dbReference>
<proteinExistence type="predicted"/>
<dbReference type="InterPro" id="IPR050815">
    <property type="entry name" value="TF_fung"/>
</dbReference>
<reference evidence="7 8" key="1">
    <citation type="submission" date="2018-05" db="EMBL/GenBank/DDBJ databases">
        <title>Whole genome sequencing for identification of molecular markers to develop diagnostic detection tools for the regulated plant pathogen Lachnellula willkommii.</title>
        <authorList>
            <person name="Giroux E."/>
            <person name="Bilodeau G."/>
        </authorList>
    </citation>
    <scope>NUCLEOTIDE SEQUENCE [LARGE SCALE GENOMIC DNA]</scope>
    <source>
        <strain evidence="7 8">CBS 203.66</strain>
    </source>
</reference>
<evidence type="ECO:0000313" key="8">
    <source>
        <dbReference type="Proteomes" id="UP000469559"/>
    </source>
</evidence>
<keyword evidence="2" id="KW-0479">Metal-binding</keyword>
<dbReference type="PANTHER" id="PTHR47338:SF20">
    <property type="entry name" value="ZN(II)2CYS6 TRANSCRIPTION FACTOR (EUROFUNG)"/>
    <property type="match status" value="1"/>
</dbReference>
<keyword evidence="4" id="KW-0804">Transcription</keyword>
<evidence type="ECO:0000256" key="2">
    <source>
        <dbReference type="ARBA" id="ARBA00022723"/>
    </source>
</evidence>
<keyword evidence="3" id="KW-0805">Transcription regulation</keyword>
<sequence length="255" mass="29012">MASQEDYARIARKSYFPCRKSKRRCDKKFPSDDTIRNIATTFFQSIHMWMPIVSKRIFFTHLLNPLARRHNELSLLADGSSYVKSIIYQTAKTYYFKVEAAGVLSIHVLQAAVLIAVYEVGHAIYPAAYLSIGACARYGCMLGIDKLGLDLMGESLGPLTWIEVEERRRLWWAVLLLDRFMNLSDPRRHLVTEDPTFDTYLPVDDTAWDDCTTKPGDTVIISNGLTLKMGIFSRVAQATYLLSEALKSVPPRVNY</sequence>
<dbReference type="InterPro" id="IPR007219">
    <property type="entry name" value="XnlR_reg_dom"/>
</dbReference>
<evidence type="ECO:0000256" key="1">
    <source>
        <dbReference type="ARBA" id="ARBA00004123"/>
    </source>
</evidence>
<accession>A0A8T9B862</accession>
<evidence type="ECO:0000256" key="4">
    <source>
        <dbReference type="ARBA" id="ARBA00023163"/>
    </source>
</evidence>
<evidence type="ECO:0000256" key="5">
    <source>
        <dbReference type="ARBA" id="ARBA00023242"/>
    </source>
</evidence>
<dbReference type="GO" id="GO:0005634">
    <property type="term" value="C:nucleus"/>
    <property type="evidence" value="ECO:0007669"/>
    <property type="project" value="UniProtKB-SubCell"/>
</dbReference>